<dbReference type="AlphaFoldDB" id="A0AA90VDY2"/>
<gene>
    <name evidence="2" type="ORF">F7D57_05900</name>
</gene>
<proteinExistence type="predicted"/>
<keyword evidence="1" id="KW-1133">Transmembrane helix</keyword>
<evidence type="ECO:0000313" key="3">
    <source>
        <dbReference type="Proteomes" id="UP000405805"/>
    </source>
</evidence>
<organism evidence="2 3">
    <name type="scientific">Segatella copri</name>
    <dbReference type="NCBI Taxonomy" id="165179"/>
    <lineage>
        <taxon>Bacteria</taxon>
        <taxon>Pseudomonadati</taxon>
        <taxon>Bacteroidota</taxon>
        <taxon>Bacteroidia</taxon>
        <taxon>Bacteroidales</taxon>
        <taxon>Prevotellaceae</taxon>
        <taxon>Segatella</taxon>
    </lineage>
</organism>
<keyword evidence="1" id="KW-0812">Transmembrane</keyword>
<evidence type="ECO:0000313" key="2">
    <source>
        <dbReference type="EMBL" id="MQO09266.1"/>
    </source>
</evidence>
<keyword evidence="1" id="KW-0472">Membrane</keyword>
<dbReference type="EMBL" id="VZBP01000065">
    <property type="protein sequence ID" value="MQO09266.1"/>
    <property type="molecule type" value="Genomic_DNA"/>
</dbReference>
<feature type="transmembrane region" description="Helical" evidence="1">
    <location>
        <begin position="21"/>
        <end position="53"/>
    </location>
</feature>
<comment type="caution">
    <text evidence="2">The sequence shown here is derived from an EMBL/GenBank/DDBJ whole genome shotgun (WGS) entry which is preliminary data.</text>
</comment>
<name>A0AA90VDY2_9BACT</name>
<reference evidence="3" key="1">
    <citation type="submission" date="2019-09" db="EMBL/GenBank/DDBJ databases">
        <title>Distinct polysaccharide growth profiles of human intestinal Prevotella copri isolates.</title>
        <authorList>
            <person name="Fehlner-Peach H."/>
            <person name="Magnabosco C."/>
            <person name="Raghavan V."/>
            <person name="Scher J.U."/>
            <person name="Tett A."/>
            <person name="Cox L.M."/>
            <person name="Gottsegen C."/>
            <person name="Watters A."/>
            <person name="Wiltshire- Gordon J.D."/>
            <person name="Segata N."/>
            <person name="Bonneau R."/>
            <person name="Littman D.R."/>
        </authorList>
    </citation>
    <scope>NUCLEOTIDE SEQUENCE [LARGE SCALE GENOMIC DNA]</scope>
    <source>
        <strain evidence="3">iA624</strain>
    </source>
</reference>
<accession>A0AA90VDY2</accession>
<evidence type="ECO:0000256" key="1">
    <source>
        <dbReference type="SAM" id="Phobius"/>
    </source>
</evidence>
<dbReference type="Proteomes" id="UP000405805">
    <property type="component" value="Unassembled WGS sequence"/>
</dbReference>
<sequence>MRQNRNISAKRQTKERKLWRNITIASFAAVVVSLLFLGCIAFLVSILFMLVAYGQYDSRKPYKDGGHTPWYYGAL</sequence>
<protein>
    <submittedName>
        <fullName evidence="2">Uncharacterized protein</fullName>
    </submittedName>
</protein>
<dbReference type="RefSeq" id="WP_153096748.1">
    <property type="nucleotide sequence ID" value="NZ_VZBP01000065.1"/>
</dbReference>